<feature type="transmembrane region" description="Helical" evidence="7">
    <location>
        <begin position="102"/>
        <end position="119"/>
    </location>
</feature>
<protein>
    <submittedName>
        <fullName evidence="9">Fusaric acid resistance protein family protein</fullName>
    </submittedName>
</protein>
<evidence type="ECO:0000256" key="7">
    <source>
        <dbReference type="SAM" id="Phobius"/>
    </source>
</evidence>
<dbReference type="Proteomes" id="UP000201728">
    <property type="component" value="Chromosome"/>
</dbReference>
<keyword evidence="2" id="KW-1003">Cell membrane</keyword>
<sequence>MKIRNTTRMAFQAAIAIAITELINRQFEMDHGYWATLTAMALTAQTWGESVKRSIERVLMTILGGVCGTFLYFILPPSEILTITILLVFIFFTVYLLTINNLIAVFTLTGFVVFFFALLDDWNFLLLTQRIEETALGALIAVLVGFFFLPVKTNVTEIFIAYLEKMDRSIASIFGTLPQEQLIIKQDLLMEFQKIRKQALSIRYEVFFHRMTMRDFNSLLTQILFCTQYIANVIEAYQWLCTILSEEDKKNIAIAVHITQHNIQVLVKLLNNFKSNEMISAQHLLDILDKAITLHPKQFVALNDKALGFYNLMYFFARLNTRLHDSYSLLLQLSD</sequence>
<evidence type="ECO:0000259" key="8">
    <source>
        <dbReference type="Pfam" id="PF13515"/>
    </source>
</evidence>
<dbReference type="PANTHER" id="PTHR30509">
    <property type="entry name" value="P-HYDROXYBENZOIC ACID EFFLUX PUMP SUBUNIT-RELATED"/>
    <property type="match status" value="1"/>
</dbReference>
<dbReference type="OrthoDB" id="8670769at2"/>
<name>A0A222NZV5_9GAMM</name>
<dbReference type="InterPro" id="IPR049453">
    <property type="entry name" value="Memb_transporter_dom"/>
</dbReference>
<reference evidence="10" key="1">
    <citation type="submission" date="2016-07" db="EMBL/GenBank/DDBJ databases">
        <authorList>
            <person name="Florea S."/>
            <person name="Webb J.S."/>
            <person name="Jaromczyk J."/>
            <person name="Schardl C.L."/>
        </authorList>
    </citation>
    <scope>NUCLEOTIDE SEQUENCE [LARGE SCALE GENOMIC DNA]</scope>
    <source>
        <strain evidence="10">CDC-D5610</strain>
    </source>
</reference>
<dbReference type="Pfam" id="PF13515">
    <property type="entry name" value="FUSC_2"/>
    <property type="match status" value="1"/>
</dbReference>
<evidence type="ECO:0000256" key="6">
    <source>
        <dbReference type="ARBA" id="ARBA00043993"/>
    </source>
</evidence>
<dbReference type="EMBL" id="CP016397">
    <property type="protein sequence ID" value="ASQ45143.1"/>
    <property type="molecule type" value="Genomic_DNA"/>
</dbReference>
<evidence type="ECO:0000313" key="9">
    <source>
        <dbReference type="EMBL" id="ASQ45143.1"/>
    </source>
</evidence>
<evidence type="ECO:0000313" key="10">
    <source>
        <dbReference type="Proteomes" id="UP000201728"/>
    </source>
</evidence>
<organism evidence="9 10">
    <name type="scientific">Legionella clemsonensis</name>
    <dbReference type="NCBI Taxonomy" id="1867846"/>
    <lineage>
        <taxon>Bacteria</taxon>
        <taxon>Pseudomonadati</taxon>
        <taxon>Pseudomonadota</taxon>
        <taxon>Gammaproteobacteria</taxon>
        <taxon>Legionellales</taxon>
        <taxon>Legionellaceae</taxon>
        <taxon>Legionella</taxon>
    </lineage>
</organism>
<accession>A0A222NZV5</accession>
<feature type="domain" description="Integral membrane bound transporter" evidence="8">
    <location>
        <begin position="17"/>
        <end position="144"/>
    </location>
</feature>
<evidence type="ECO:0000256" key="5">
    <source>
        <dbReference type="ARBA" id="ARBA00023136"/>
    </source>
</evidence>
<keyword evidence="3 7" id="KW-0812">Transmembrane</keyword>
<comment type="similarity">
    <text evidence="6">Belongs to the YccS/YhfK family.</text>
</comment>
<evidence type="ECO:0000256" key="4">
    <source>
        <dbReference type="ARBA" id="ARBA00022989"/>
    </source>
</evidence>
<dbReference type="RefSeq" id="WP_094090229.1">
    <property type="nucleotide sequence ID" value="NZ_CP016397.1"/>
</dbReference>
<feature type="transmembrane region" description="Helical" evidence="7">
    <location>
        <begin position="139"/>
        <end position="163"/>
    </location>
</feature>
<evidence type="ECO:0000256" key="2">
    <source>
        <dbReference type="ARBA" id="ARBA00022475"/>
    </source>
</evidence>
<evidence type="ECO:0000256" key="1">
    <source>
        <dbReference type="ARBA" id="ARBA00004651"/>
    </source>
</evidence>
<keyword evidence="4 7" id="KW-1133">Transmembrane helix</keyword>
<comment type="subcellular location">
    <subcellularLocation>
        <location evidence="1">Cell membrane</location>
        <topology evidence="1">Multi-pass membrane protein</topology>
    </subcellularLocation>
</comment>
<keyword evidence="5 7" id="KW-0472">Membrane</keyword>
<dbReference type="GO" id="GO:0005886">
    <property type="term" value="C:plasma membrane"/>
    <property type="evidence" value="ECO:0007669"/>
    <property type="project" value="UniProtKB-SubCell"/>
</dbReference>
<feature type="transmembrane region" description="Helical" evidence="7">
    <location>
        <begin position="80"/>
        <end position="97"/>
    </location>
</feature>
<gene>
    <name evidence="9" type="ORF">clem_02910</name>
</gene>
<feature type="transmembrane region" description="Helical" evidence="7">
    <location>
        <begin position="58"/>
        <end position="74"/>
    </location>
</feature>
<evidence type="ECO:0000256" key="3">
    <source>
        <dbReference type="ARBA" id="ARBA00022692"/>
    </source>
</evidence>
<proteinExistence type="inferred from homology"/>
<dbReference type="AlphaFoldDB" id="A0A222NZV5"/>
<keyword evidence="10" id="KW-1185">Reference proteome</keyword>
<dbReference type="KEGG" id="lcd:clem_02910"/>
<dbReference type="PANTHER" id="PTHR30509:SF9">
    <property type="entry name" value="MULTIDRUG RESISTANCE PROTEIN MDTO"/>
    <property type="match status" value="1"/>
</dbReference>